<keyword evidence="6 8" id="KW-1133">Transmembrane helix</keyword>
<dbReference type="InterPro" id="IPR051789">
    <property type="entry name" value="Bact_Polyamine_Transport"/>
</dbReference>
<dbReference type="InterPro" id="IPR000515">
    <property type="entry name" value="MetI-like"/>
</dbReference>
<dbReference type="AlphaFoldDB" id="A0A8J7WC73"/>
<comment type="caution">
    <text evidence="10">The sequence shown here is derived from an EMBL/GenBank/DDBJ whole genome shotgun (WGS) entry which is preliminary data.</text>
</comment>
<keyword evidence="7 8" id="KW-0472">Membrane</keyword>
<evidence type="ECO:0000256" key="7">
    <source>
        <dbReference type="ARBA" id="ARBA00023136"/>
    </source>
</evidence>
<feature type="transmembrane region" description="Helical" evidence="8">
    <location>
        <begin position="66"/>
        <end position="85"/>
    </location>
</feature>
<dbReference type="Pfam" id="PF00528">
    <property type="entry name" value="BPD_transp_1"/>
    <property type="match status" value="1"/>
</dbReference>
<evidence type="ECO:0000256" key="3">
    <source>
        <dbReference type="ARBA" id="ARBA00022448"/>
    </source>
</evidence>
<evidence type="ECO:0000256" key="2">
    <source>
        <dbReference type="ARBA" id="ARBA00007069"/>
    </source>
</evidence>
<feature type="transmembrane region" description="Helical" evidence="8">
    <location>
        <begin position="126"/>
        <end position="148"/>
    </location>
</feature>
<gene>
    <name evidence="10" type="ORF">KB874_12480</name>
</gene>
<dbReference type="PROSITE" id="PS50928">
    <property type="entry name" value="ABC_TM1"/>
    <property type="match status" value="1"/>
</dbReference>
<dbReference type="EMBL" id="JAGTUU010000004">
    <property type="protein sequence ID" value="MBS0124915.1"/>
    <property type="molecule type" value="Genomic_DNA"/>
</dbReference>
<feature type="transmembrane region" description="Helical" evidence="8">
    <location>
        <begin position="233"/>
        <end position="254"/>
    </location>
</feature>
<feature type="transmembrane region" description="Helical" evidence="8">
    <location>
        <begin position="12"/>
        <end position="31"/>
    </location>
</feature>
<evidence type="ECO:0000259" key="9">
    <source>
        <dbReference type="PROSITE" id="PS50928"/>
    </source>
</evidence>
<feature type="transmembrane region" description="Helical" evidence="8">
    <location>
        <begin position="97"/>
        <end position="120"/>
    </location>
</feature>
<reference evidence="10" key="1">
    <citation type="submission" date="2021-04" db="EMBL/GenBank/DDBJ databases">
        <authorList>
            <person name="Yoon J."/>
        </authorList>
    </citation>
    <scope>NUCLEOTIDE SEQUENCE</scope>
    <source>
        <strain evidence="10">KMU-90</strain>
    </source>
</reference>
<feature type="transmembrane region" description="Helical" evidence="8">
    <location>
        <begin position="178"/>
        <end position="199"/>
    </location>
</feature>
<organism evidence="10 11">
    <name type="scientific">Thetidibacter halocola</name>
    <dbReference type="NCBI Taxonomy" id="2827239"/>
    <lineage>
        <taxon>Bacteria</taxon>
        <taxon>Pseudomonadati</taxon>
        <taxon>Pseudomonadota</taxon>
        <taxon>Alphaproteobacteria</taxon>
        <taxon>Rhodobacterales</taxon>
        <taxon>Roseobacteraceae</taxon>
        <taxon>Thetidibacter</taxon>
    </lineage>
</organism>
<keyword evidence="4" id="KW-1003">Cell membrane</keyword>
<dbReference type="SUPFAM" id="SSF161098">
    <property type="entry name" value="MetI-like"/>
    <property type="match status" value="1"/>
</dbReference>
<dbReference type="Proteomes" id="UP000681356">
    <property type="component" value="Unassembled WGS sequence"/>
</dbReference>
<evidence type="ECO:0000313" key="10">
    <source>
        <dbReference type="EMBL" id="MBS0124915.1"/>
    </source>
</evidence>
<proteinExistence type="inferred from homology"/>
<accession>A0A8J7WC73</accession>
<evidence type="ECO:0000313" key="11">
    <source>
        <dbReference type="Proteomes" id="UP000681356"/>
    </source>
</evidence>
<name>A0A8J7WC73_9RHOB</name>
<feature type="domain" description="ABC transmembrane type-1" evidence="9">
    <location>
        <begin position="62"/>
        <end position="249"/>
    </location>
</feature>
<keyword evidence="11" id="KW-1185">Reference proteome</keyword>
<evidence type="ECO:0000256" key="6">
    <source>
        <dbReference type="ARBA" id="ARBA00022989"/>
    </source>
</evidence>
<comment type="subcellular location">
    <subcellularLocation>
        <location evidence="1 8">Cell membrane</location>
        <topology evidence="1 8">Multi-pass membrane protein</topology>
    </subcellularLocation>
</comment>
<dbReference type="Gene3D" id="1.10.3720.10">
    <property type="entry name" value="MetI-like"/>
    <property type="match status" value="1"/>
</dbReference>
<evidence type="ECO:0000256" key="8">
    <source>
        <dbReference type="RuleBase" id="RU363032"/>
    </source>
</evidence>
<dbReference type="GO" id="GO:0005886">
    <property type="term" value="C:plasma membrane"/>
    <property type="evidence" value="ECO:0007669"/>
    <property type="project" value="UniProtKB-SubCell"/>
</dbReference>
<keyword evidence="5 8" id="KW-0812">Transmembrane</keyword>
<dbReference type="PANTHER" id="PTHR43848">
    <property type="entry name" value="PUTRESCINE TRANSPORT SYSTEM PERMEASE PROTEIN POTI"/>
    <property type="match status" value="1"/>
</dbReference>
<sequence>MMRGTLFSRFYLVALFTFVFAPIVTSMVFSFNSDRFPTVPLGSFTTHWYQTAFARPEVWTAFGNSLVVAACAAALSTALGFATAYTDFRYGFRFKPAYLALALLPPTIPLVIMGLAMLAWLGRLGLSGTLTGIVIAHTVMGAPFAMAICRLRLSQMDPALEAAAWNLGASPWRTMRSVVVPFCLPALISAFCLTAAVSFDEFIVAWFVSGLNKTVPVMILEILQGNVDPQINAIGTVVFLTSMTLVVVAQLLILKKSAT</sequence>
<evidence type="ECO:0000256" key="5">
    <source>
        <dbReference type="ARBA" id="ARBA00022692"/>
    </source>
</evidence>
<dbReference type="GO" id="GO:0055085">
    <property type="term" value="P:transmembrane transport"/>
    <property type="evidence" value="ECO:0007669"/>
    <property type="project" value="InterPro"/>
</dbReference>
<dbReference type="RefSeq" id="WP_212536864.1">
    <property type="nucleotide sequence ID" value="NZ_JAGTUU010000004.1"/>
</dbReference>
<dbReference type="CDD" id="cd06261">
    <property type="entry name" value="TM_PBP2"/>
    <property type="match status" value="1"/>
</dbReference>
<keyword evidence="3 8" id="KW-0813">Transport</keyword>
<dbReference type="InterPro" id="IPR035906">
    <property type="entry name" value="MetI-like_sf"/>
</dbReference>
<protein>
    <submittedName>
        <fullName evidence="10">ABC transporter permease</fullName>
    </submittedName>
</protein>
<comment type="similarity">
    <text evidence="2">Belongs to the binding-protein-dependent transport system permease family. CysTW subfamily.</text>
</comment>
<dbReference type="PANTHER" id="PTHR43848:SF2">
    <property type="entry name" value="PUTRESCINE TRANSPORT SYSTEM PERMEASE PROTEIN POTI"/>
    <property type="match status" value="1"/>
</dbReference>
<evidence type="ECO:0000256" key="1">
    <source>
        <dbReference type="ARBA" id="ARBA00004651"/>
    </source>
</evidence>
<evidence type="ECO:0000256" key="4">
    <source>
        <dbReference type="ARBA" id="ARBA00022475"/>
    </source>
</evidence>